<evidence type="ECO:0000313" key="1">
    <source>
        <dbReference type="EMBL" id="RGK50353.1"/>
    </source>
</evidence>
<proteinExistence type="predicted"/>
<keyword evidence="2" id="KW-1185">Reference proteome</keyword>
<comment type="caution">
    <text evidence="1">The sequence shown here is derived from an EMBL/GenBank/DDBJ whole genome shotgun (WGS) entry which is preliminary data.</text>
</comment>
<organism evidence="1 2">
    <name type="scientific">Phocaeicola plebeius</name>
    <dbReference type="NCBI Taxonomy" id="310297"/>
    <lineage>
        <taxon>Bacteria</taxon>
        <taxon>Pseudomonadati</taxon>
        <taxon>Bacteroidota</taxon>
        <taxon>Bacteroidia</taxon>
        <taxon>Bacteroidales</taxon>
        <taxon>Bacteroidaceae</taxon>
        <taxon>Phocaeicola</taxon>
    </lineage>
</organism>
<dbReference type="AlphaFoldDB" id="A0A3E4MKR5"/>
<name>A0A3E4MKR5_9BACT</name>
<dbReference type="EMBL" id="QSQT01000052">
    <property type="protein sequence ID" value="RGK50353.1"/>
    <property type="molecule type" value="Genomic_DNA"/>
</dbReference>
<dbReference type="RefSeq" id="WP_117674151.1">
    <property type="nucleotide sequence ID" value="NZ_CABOGR010000052.1"/>
</dbReference>
<gene>
    <name evidence="1" type="ORF">DXD04_16115</name>
</gene>
<evidence type="ECO:0000313" key="2">
    <source>
        <dbReference type="Proteomes" id="UP000260862"/>
    </source>
</evidence>
<sequence length="176" mass="20476">MITIHTVTIIEKIRADYRRTLTELFLSEAPGAAGIPTKYEYNVETDNAGNIIYLKRPTNLNKGFDFEVRVSNMRFKHINKNGRISYSNRPSHDNIIDDLAEKKAEDSSQFTLLLTVIDAIFNCVEIDPQIYCKFSFRSGYPVDMICKCIKWLFIEQDITYWNWSGRNMLYNGIKNV</sequence>
<protein>
    <recommendedName>
        <fullName evidence="3">DNA adenine methylase</fullName>
    </recommendedName>
</protein>
<reference evidence="1 2" key="1">
    <citation type="submission" date="2018-08" db="EMBL/GenBank/DDBJ databases">
        <title>A genome reference for cultivated species of the human gut microbiota.</title>
        <authorList>
            <person name="Zou Y."/>
            <person name="Xue W."/>
            <person name="Luo G."/>
        </authorList>
    </citation>
    <scope>NUCLEOTIDE SEQUENCE [LARGE SCALE GENOMIC DNA]</scope>
    <source>
        <strain evidence="1 2">TF10-3AC</strain>
    </source>
</reference>
<accession>A0A3E4MKR5</accession>
<evidence type="ECO:0008006" key="3">
    <source>
        <dbReference type="Google" id="ProtNLM"/>
    </source>
</evidence>
<dbReference type="Proteomes" id="UP000260862">
    <property type="component" value="Unassembled WGS sequence"/>
</dbReference>